<dbReference type="InterPro" id="IPR001077">
    <property type="entry name" value="COMT_C"/>
</dbReference>
<evidence type="ECO:0000313" key="6">
    <source>
        <dbReference type="EMBL" id="CRG86000.1"/>
    </source>
</evidence>
<dbReference type="GO" id="GO:0046983">
    <property type="term" value="F:protein dimerization activity"/>
    <property type="evidence" value="ECO:0007669"/>
    <property type="project" value="InterPro"/>
</dbReference>
<keyword evidence="3" id="KW-0949">S-adenosyl-L-methionine</keyword>
<dbReference type="PANTHER" id="PTHR43712:SF1">
    <property type="entry name" value="HYPOTHETICAL O-METHYLTRANSFERASE (EUROFUNG)-RELATED"/>
    <property type="match status" value="1"/>
</dbReference>
<sequence>MTTANGTLNGTNGVAVHDRTNRTATNGGEQIIDESIAVKPNAINDVPRLLEEIASKGKALARDGTQNRRQLLEAARSLVYALETPRESVIRFCWSQNTVFAAIESSIKLGLFKALSKDDKPKTAAQLAETTGAEPVFLSRILKHLGAMGVINETGPDTYKPTNFAKTLTIQKYADGFPCMNDCISAGVGKFPQWLEKYGYKAPSDGKNCAMQLGFNTDLHFFEFLATKPEYPVRFMNHMAAYHQGRPSWMDTGFYPVQDRLVKGADKDAPLLVDVGGSTGHDLTEFRRKHPEVEGQFILQDLPEVIEKAQTLISPDIKAMQHDFFNEQPIKGARAYFMHSVLHDWPDNKCQEILTNLAQAMKPGYSKILINENVIPDTDADWQTTSLDIIMMTIFASQERTERQWHALVESAGLKIVDIFTAEKGVESLIECELA</sequence>
<accession>A0A0U1LTS8</accession>
<dbReference type="SUPFAM" id="SSF46785">
    <property type="entry name" value="Winged helix' DNA-binding domain"/>
    <property type="match status" value="1"/>
</dbReference>
<organism evidence="6 7">
    <name type="scientific">Talaromyces islandicus</name>
    <name type="common">Penicillium islandicum</name>
    <dbReference type="NCBI Taxonomy" id="28573"/>
    <lineage>
        <taxon>Eukaryota</taxon>
        <taxon>Fungi</taxon>
        <taxon>Dikarya</taxon>
        <taxon>Ascomycota</taxon>
        <taxon>Pezizomycotina</taxon>
        <taxon>Eurotiomycetes</taxon>
        <taxon>Eurotiomycetidae</taxon>
        <taxon>Eurotiales</taxon>
        <taxon>Trichocomaceae</taxon>
        <taxon>Talaromyces</taxon>
        <taxon>Talaromyces sect. Islandici</taxon>
    </lineage>
</organism>
<dbReference type="InterPro" id="IPR036388">
    <property type="entry name" value="WH-like_DNA-bd_sf"/>
</dbReference>
<evidence type="ECO:0000313" key="7">
    <source>
        <dbReference type="Proteomes" id="UP000054383"/>
    </source>
</evidence>
<dbReference type="SUPFAM" id="SSF53335">
    <property type="entry name" value="S-adenosyl-L-methionine-dependent methyltransferases"/>
    <property type="match status" value="1"/>
</dbReference>
<dbReference type="Pfam" id="PF08100">
    <property type="entry name" value="Dimerisation"/>
    <property type="match status" value="1"/>
</dbReference>
<dbReference type="Gene3D" id="1.10.10.10">
    <property type="entry name" value="Winged helix-like DNA-binding domain superfamily/Winged helix DNA-binding domain"/>
    <property type="match status" value="1"/>
</dbReference>
<dbReference type="Proteomes" id="UP000054383">
    <property type="component" value="Unassembled WGS sequence"/>
</dbReference>
<dbReference type="Gene3D" id="3.40.50.150">
    <property type="entry name" value="Vaccinia Virus protein VP39"/>
    <property type="match status" value="1"/>
</dbReference>
<dbReference type="STRING" id="28573.A0A0U1LTS8"/>
<feature type="domain" description="O-methyltransferase dimerisation" evidence="5">
    <location>
        <begin position="101"/>
        <end position="169"/>
    </location>
</feature>
<keyword evidence="2 6" id="KW-0808">Transferase</keyword>
<dbReference type="InterPro" id="IPR029063">
    <property type="entry name" value="SAM-dependent_MTases_sf"/>
</dbReference>
<evidence type="ECO:0000256" key="3">
    <source>
        <dbReference type="ARBA" id="ARBA00022691"/>
    </source>
</evidence>
<dbReference type="PROSITE" id="PS51683">
    <property type="entry name" value="SAM_OMT_II"/>
    <property type="match status" value="1"/>
</dbReference>
<dbReference type="EMBL" id="CVMT01000002">
    <property type="protein sequence ID" value="CRG86000.1"/>
    <property type="molecule type" value="Genomic_DNA"/>
</dbReference>
<dbReference type="Pfam" id="PF00891">
    <property type="entry name" value="Methyltransf_2"/>
    <property type="match status" value="1"/>
</dbReference>
<dbReference type="OMA" id="MIRYCWS"/>
<dbReference type="InterPro" id="IPR016461">
    <property type="entry name" value="COMT-like"/>
</dbReference>
<evidence type="ECO:0000256" key="2">
    <source>
        <dbReference type="ARBA" id="ARBA00022679"/>
    </source>
</evidence>
<keyword evidence="1 6" id="KW-0489">Methyltransferase</keyword>
<dbReference type="AlphaFoldDB" id="A0A0U1LTS8"/>
<dbReference type="InterPro" id="IPR012967">
    <property type="entry name" value="COMT_dimerisation"/>
</dbReference>
<evidence type="ECO:0000259" key="4">
    <source>
        <dbReference type="Pfam" id="PF00891"/>
    </source>
</evidence>
<evidence type="ECO:0000256" key="1">
    <source>
        <dbReference type="ARBA" id="ARBA00022603"/>
    </source>
</evidence>
<evidence type="ECO:0000259" key="5">
    <source>
        <dbReference type="Pfam" id="PF08100"/>
    </source>
</evidence>
<gene>
    <name evidence="6" type="ORF">PISL3812_03003</name>
</gene>
<feature type="domain" description="O-methyltransferase C-terminal" evidence="4">
    <location>
        <begin position="270"/>
        <end position="414"/>
    </location>
</feature>
<reference evidence="6 7" key="1">
    <citation type="submission" date="2015-04" db="EMBL/GenBank/DDBJ databases">
        <authorList>
            <person name="Syromyatnikov M.Y."/>
            <person name="Popov V.N."/>
        </authorList>
    </citation>
    <scope>NUCLEOTIDE SEQUENCE [LARGE SCALE GENOMIC DNA]</scope>
    <source>
        <strain evidence="6">WF-38-12</strain>
    </source>
</reference>
<dbReference type="PANTHER" id="PTHR43712">
    <property type="entry name" value="PUTATIVE (AFU_ORTHOLOGUE AFUA_4G14580)-RELATED"/>
    <property type="match status" value="1"/>
</dbReference>
<proteinExistence type="predicted"/>
<dbReference type="OrthoDB" id="1535081at2759"/>
<name>A0A0U1LTS8_TALIS</name>
<dbReference type="GO" id="GO:0008171">
    <property type="term" value="F:O-methyltransferase activity"/>
    <property type="evidence" value="ECO:0007669"/>
    <property type="project" value="InterPro"/>
</dbReference>
<protein>
    <submittedName>
        <fullName evidence="6">Demethylsterigmatocystin 6-O-methyltransferase</fullName>
    </submittedName>
</protein>
<keyword evidence="7" id="KW-1185">Reference proteome</keyword>
<dbReference type="GO" id="GO:0032259">
    <property type="term" value="P:methylation"/>
    <property type="evidence" value="ECO:0007669"/>
    <property type="project" value="UniProtKB-KW"/>
</dbReference>
<dbReference type="InterPro" id="IPR036390">
    <property type="entry name" value="WH_DNA-bd_sf"/>
</dbReference>